<dbReference type="SMART" id="SM00248">
    <property type="entry name" value="ANK"/>
    <property type="match status" value="2"/>
</dbReference>
<dbReference type="Pfam" id="PF12796">
    <property type="entry name" value="Ank_2"/>
    <property type="match status" value="1"/>
</dbReference>
<gene>
    <name evidence="7" type="ORF">L207DRAFT_537525</name>
</gene>
<dbReference type="InterPro" id="IPR056884">
    <property type="entry name" value="NPHP3-like_N"/>
</dbReference>
<dbReference type="Proteomes" id="UP000235786">
    <property type="component" value="Unassembled WGS sequence"/>
</dbReference>
<organism evidence="7 8">
    <name type="scientific">Hyaloscypha variabilis (strain UAMH 11265 / GT02V1 / F)</name>
    <name type="common">Meliniomyces variabilis</name>
    <dbReference type="NCBI Taxonomy" id="1149755"/>
    <lineage>
        <taxon>Eukaryota</taxon>
        <taxon>Fungi</taxon>
        <taxon>Dikarya</taxon>
        <taxon>Ascomycota</taxon>
        <taxon>Pezizomycotina</taxon>
        <taxon>Leotiomycetes</taxon>
        <taxon>Helotiales</taxon>
        <taxon>Hyaloscyphaceae</taxon>
        <taxon>Hyaloscypha</taxon>
        <taxon>Hyaloscypha variabilis</taxon>
    </lineage>
</organism>
<evidence type="ECO:0000313" key="8">
    <source>
        <dbReference type="Proteomes" id="UP000235786"/>
    </source>
</evidence>
<evidence type="ECO:0000259" key="4">
    <source>
        <dbReference type="Pfam" id="PF17100"/>
    </source>
</evidence>
<sequence length="1405" mass="157454">MDSQKHRKRLKWLSKVFGKEETSQPGQTSKPAAVGPSSSQAFPHGTTHLVMEAAATSEPPPPPYTKSHENTTQSAATVQTTETAELSQSLKLKDGVHSGLPEGKAENPQASDVKDASLSDIKDTEQPKPGPMTGFQVPAKKKEDLKAPTVAILSAPAVDTRKSAKGSSRTRKAEFKDEEVMPRILDPKESMYSAGLWEKTYTQMSDNEKYKELFIQYEAILDENSPSKAKNASFPQKMEANVQKQISVMKQKQWVLQWDKKSIVIRDQAERIVKFVQTFSALGDTIAQIDPIHVGIPWAGVCAILTLILNDSTQHQDVLNGIEDISTIVGKYIAIEDVYVQSCEVSPGSESNVAFEKYITNVYSSVLLFQIKAALHFHKPAMARTVSNIVKSVDWTELLSKIKKCDAECLAMASMAGTSNTTSGISSINENILDIQQKWKEIEDIGAIVKKLEAGWEKKQKDIKAMIEWISEVQVGIEHERARASLGERYWNSGQWFLHSSEFRSWTASVHGSLWLQGSVGTGKTSLASMVINELIKSGENPSVGFFYCRATGEVPNNPTAIFRSLVAQLASTIDGDDVYPVIRDWYQREAKHYVTGSRLTISQCEDLLVKLMTLRGKTLIVIDGIDECSAPMELLRSLHGVWKNFSKLKVFLTSRLDVEVSSIFHRIPIVQSEVSKTSDDIREYITQELNRKDRRNKKVITDELAERMTNILTKRAQGMFRWVELQLDLLINSEWRIKYRKDFEDRLNQLEHGSGQEVLESLQETYDLIYARNTQGPHSRRVAEKALKWVLCAARPLKIWELGAAVCVDGEDRVKTDLIVSICSNFFTVDPRGFVQLAHLSVREYLEVKEVDGKLIYSPGETHAAAAYTCLLYFKNLARLVAEQREYDVDVEEVEASDEDEDEDEREESGVDDDAGKEEASELDPTARNNMGEKDTREGDSLREEADRAYRETVEARKAGSSPSIKEGEDANATKSPYDAPNADYFGLADEYLMADLAPKLEPREAIKRFQRYASIYWATHCEAAKKLRTDDSSTLNELFWEFLEDDGENPAFQQWTTALFNESKLASLPTIDPAPMIFIPTTAHHQHILDAEPMYNRWAEIITHVGGLHPLKPRVSLIACSYGFIDVLQEISEDGSALVTYNHQGIPGIVLATRNGYNEVLDLPIPLDLDLDVPDKDGRTPLHHAAFNGSLELARILLGYPRKASRRQSKKTRQLRADVNAKDLCRRTPLHIAAEYGQLEVLKLLLQEEKVDVHVRNDYGYTALGMCATKPELAGFLRVDTRYKIEDEFEYDGVGDGYSKNITAWYRMDKKPWESDEKPEEAQGPPEAIKESPPKEDREEGENNQGEGNENCDAASEKETKIKSSGWGAIAPGIAGTSAAAVSETSEKPENKENEKPGEDIYE</sequence>
<dbReference type="Gene3D" id="1.25.40.20">
    <property type="entry name" value="Ankyrin repeat-containing domain"/>
    <property type="match status" value="1"/>
</dbReference>
<proteinExistence type="predicted"/>
<feature type="repeat" description="ANK" evidence="2">
    <location>
        <begin position="1227"/>
        <end position="1249"/>
    </location>
</feature>
<dbReference type="EMBL" id="KZ613964">
    <property type="protein sequence ID" value="PMD31107.1"/>
    <property type="molecule type" value="Genomic_DNA"/>
</dbReference>
<feature type="domain" description="Nephrocystin 3-like N-terminal" evidence="6">
    <location>
        <begin position="493"/>
        <end position="656"/>
    </location>
</feature>
<evidence type="ECO:0000256" key="1">
    <source>
        <dbReference type="ARBA" id="ARBA00022737"/>
    </source>
</evidence>
<dbReference type="Pfam" id="PF17100">
    <property type="entry name" value="NACHT_N"/>
    <property type="match status" value="1"/>
</dbReference>
<dbReference type="Pfam" id="PF22939">
    <property type="entry name" value="WHD_GPIID"/>
    <property type="match status" value="1"/>
</dbReference>
<name>A0A2J6QXV3_HYAVF</name>
<evidence type="ECO:0000259" key="6">
    <source>
        <dbReference type="Pfam" id="PF24883"/>
    </source>
</evidence>
<protein>
    <submittedName>
        <fullName evidence="7">Uncharacterized protein</fullName>
    </submittedName>
</protein>
<feature type="region of interest" description="Disordered" evidence="3">
    <location>
        <begin position="890"/>
        <end position="980"/>
    </location>
</feature>
<feature type="compositionally biased region" description="Polar residues" evidence="3">
    <location>
        <begin position="23"/>
        <end position="41"/>
    </location>
</feature>
<keyword evidence="8" id="KW-1185">Reference proteome</keyword>
<dbReference type="InterPro" id="IPR036770">
    <property type="entry name" value="Ankyrin_rpt-contain_sf"/>
</dbReference>
<dbReference type="Gene3D" id="3.40.50.300">
    <property type="entry name" value="P-loop containing nucleotide triphosphate hydrolases"/>
    <property type="match status" value="1"/>
</dbReference>
<feature type="compositionally biased region" description="Basic and acidic residues" evidence="3">
    <location>
        <begin position="1330"/>
        <end position="1340"/>
    </location>
</feature>
<evidence type="ECO:0000313" key="7">
    <source>
        <dbReference type="EMBL" id="PMD31107.1"/>
    </source>
</evidence>
<feature type="domain" description="GPI inositol-deacylase winged helix" evidence="5">
    <location>
        <begin position="773"/>
        <end position="849"/>
    </location>
</feature>
<keyword evidence="1" id="KW-0677">Repeat</keyword>
<dbReference type="STRING" id="1149755.A0A2J6QXV3"/>
<dbReference type="InterPro" id="IPR027417">
    <property type="entry name" value="P-loop_NTPase"/>
</dbReference>
<feature type="compositionally biased region" description="Acidic residues" evidence="3">
    <location>
        <begin position="890"/>
        <end position="917"/>
    </location>
</feature>
<feature type="repeat" description="ANK" evidence="2">
    <location>
        <begin position="1179"/>
        <end position="1200"/>
    </location>
</feature>
<dbReference type="PROSITE" id="PS50297">
    <property type="entry name" value="ANK_REP_REGION"/>
    <property type="match status" value="2"/>
</dbReference>
<dbReference type="Pfam" id="PF13857">
    <property type="entry name" value="Ank_5"/>
    <property type="match status" value="1"/>
</dbReference>
<dbReference type="InterPro" id="IPR002110">
    <property type="entry name" value="Ankyrin_rpt"/>
</dbReference>
<feature type="region of interest" description="Disordered" evidence="3">
    <location>
        <begin position="1315"/>
        <end position="1405"/>
    </location>
</feature>
<dbReference type="InterPro" id="IPR054471">
    <property type="entry name" value="GPIID_WHD"/>
</dbReference>
<dbReference type="OrthoDB" id="163438at2759"/>
<feature type="domain" description="NWD NACHT-NTPase N-terminal" evidence="4">
    <location>
        <begin position="196"/>
        <end position="406"/>
    </location>
</feature>
<feature type="compositionally biased region" description="Basic and acidic residues" evidence="3">
    <location>
        <begin position="1387"/>
        <end position="1405"/>
    </location>
</feature>
<dbReference type="Pfam" id="PF24883">
    <property type="entry name" value="NPHP3_N"/>
    <property type="match status" value="1"/>
</dbReference>
<evidence type="ECO:0000259" key="5">
    <source>
        <dbReference type="Pfam" id="PF22939"/>
    </source>
</evidence>
<reference evidence="7 8" key="1">
    <citation type="submission" date="2016-04" db="EMBL/GenBank/DDBJ databases">
        <title>A degradative enzymes factory behind the ericoid mycorrhizal symbiosis.</title>
        <authorList>
            <consortium name="DOE Joint Genome Institute"/>
            <person name="Martino E."/>
            <person name="Morin E."/>
            <person name="Grelet G."/>
            <person name="Kuo A."/>
            <person name="Kohler A."/>
            <person name="Daghino S."/>
            <person name="Barry K."/>
            <person name="Choi C."/>
            <person name="Cichocki N."/>
            <person name="Clum A."/>
            <person name="Copeland A."/>
            <person name="Hainaut M."/>
            <person name="Haridas S."/>
            <person name="Labutti K."/>
            <person name="Lindquist E."/>
            <person name="Lipzen A."/>
            <person name="Khouja H.-R."/>
            <person name="Murat C."/>
            <person name="Ohm R."/>
            <person name="Olson A."/>
            <person name="Spatafora J."/>
            <person name="Veneault-Fourrey C."/>
            <person name="Henrissat B."/>
            <person name="Grigoriev I."/>
            <person name="Martin F."/>
            <person name="Perotto S."/>
        </authorList>
    </citation>
    <scope>NUCLEOTIDE SEQUENCE [LARGE SCALE GENOMIC DNA]</scope>
    <source>
        <strain evidence="7 8">F</strain>
    </source>
</reference>
<feature type="compositionally biased region" description="Basic residues" evidence="3">
    <location>
        <begin position="1"/>
        <end position="12"/>
    </location>
</feature>
<evidence type="ECO:0000256" key="3">
    <source>
        <dbReference type="SAM" id="MobiDB-lite"/>
    </source>
</evidence>
<feature type="compositionally biased region" description="Basic and acidic residues" evidence="3">
    <location>
        <begin position="112"/>
        <end position="126"/>
    </location>
</feature>
<feature type="region of interest" description="Disordered" evidence="3">
    <location>
        <begin position="1"/>
        <end position="142"/>
    </location>
</feature>
<feature type="compositionally biased region" description="Basic and acidic residues" evidence="3">
    <location>
        <begin position="932"/>
        <end position="959"/>
    </location>
</feature>
<feature type="compositionally biased region" description="Polar residues" evidence="3">
    <location>
        <begin position="70"/>
        <end position="90"/>
    </location>
</feature>
<dbReference type="PANTHER" id="PTHR10039:SF16">
    <property type="entry name" value="GPI INOSITOL-DEACYLASE"/>
    <property type="match status" value="1"/>
</dbReference>
<keyword evidence="2" id="KW-0040">ANK repeat</keyword>
<dbReference type="PANTHER" id="PTHR10039">
    <property type="entry name" value="AMELOGENIN"/>
    <property type="match status" value="1"/>
</dbReference>
<dbReference type="SUPFAM" id="SSF52540">
    <property type="entry name" value="P-loop containing nucleoside triphosphate hydrolases"/>
    <property type="match status" value="1"/>
</dbReference>
<accession>A0A2J6QXV3</accession>
<dbReference type="SUPFAM" id="SSF48403">
    <property type="entry name" value="Ankyrin repeat"/>
    <property type="match status" value="1"/>
</dbReference>
<dbReference type="PROSITE" id="PS50088">
    <property type="entry name" value="ANK_REPEAT"/>
    <property type="match status" value="2"/>
</dbReference>
<dbReference type="InterPro" id="IPR031359">
    <property type="entry name" value="NACHT_N"/>
</dbReference>
<evidence type="ECO:0000256" key="2">
    <source>
        <dbReference type="PROSITE-ProRule" id="PRU00023"/>
    </source>
</evidence>